<keyword evidence="1 3" id="KW-0436">Ligase</keyword>
<dbReference type="PANTHER" id="PTHR12835:SF5">
    <property type="entry name" value="BIOTIN--PROTEIN LIGASE"/>
    <property type="match status" value="1"/>
</dbReference>
<accession>H8MBS6</accession>
<dbReference type="NCBIfam" id="TIGR00121">
    <property type="entry name" value="birA_ligase"/>
    <property type="match status" value="1"/>
</dbReference>
<dbReference type="Proteomes" id="UP000010093">
    <property type="component" value="Chromosome"/>
</dbReference>
<dbReference type="InterPro" id="IPR045864">
    <property type="entry name" value="aa-tRNA-synth_II/BPL/LPL"/>
</dbReference>
<dbReference type="KEGG" id="rai:RA0C_1497"/>
<dbReference type="PROSITE" id="PS51733">
    <property type="entry name" value="BPL_LPL_CATALYTIC"/>
    <property type="match status" value="1"/>
</dbReference>
<evidence type="ECO:0000313" key="3">
    <source>
        <dbReference type="EMBL" id="AFD56391.1"/>
    </source>
</evidence>
<dbReference type="PANTHER" id="PTHR12835">
    <property type="entry name" value="BIOTIN PROTEIN LIGASE"/>
    <property type="match status" value="1"/>
</dbReference>
<dbReference type="EMBL" id="CP003388">
    <property type="protein sequence ID" value="AFD56391.1"/>
    <property type="molecule type" value="Genomic_DNA"/>
</dbReference>
<evidence type="ECO:0000313" key="4">
    <source>
        <dbReference type="Proteomes" id="UP000010093"/>
    </source>
</evidence>
<dbReference type="Gene3D" id="3.30.930.10">
    <property type="entry name" value="Bira Bifunctional Protein, Domain 2"/>
    <property type="match status" value="1"/>
</dbReference>
<evidence type="ECO:0000256" key="1">
    <source>
        <dbReference type="ARBA" id="ARBA00022598"/>
    </source>
</evidence>
<reference evidence="3 4" key="1">
    <citation type="journal article" date="2012" name="J. Bacteriol.">
        <title>Complete genome sequence of Riemerella anatipestifer reference strain.</title>
        <authorList>
            <person name="Wang X."/>
            <person name="Zhu D."/>
            <person name="Wang M."/>
            <person name="Cheng A."/>
            <person name="Jia R."/>
            <person name="Zhou Y."/>
            <person name="Chen Z."/>
            <person name="Luo Q."/>
            <person name="Liu F."/>
            <person name="Wang Y."/>
            <person name="Chen X.Y."/>
        </authorList>
    </citation>
    <scope>NUCLEOTIDE SEQUENCE [LARGE SCALE GENOMIC DNA]</scope>
    <source>
        <strain evidence="4">DSM 15868</strain>
    </source>
</reference>
<name>H8MBS6_RIEAD</name>
<dbReference type="HOGENOM" id="CLU_051096_3_1_10"/>
<dbReference type="AlphaFoldDB" id="H8MBS6"/>
<evidence type="ECO:0000259" key="2">
    <source>
        <dbReference type="PROSITE" id="PS51733"/>
    </source>
</evidence>
<gene>
    <name evidence="3" type="ORF">RA0C_1497</name>
</gene>
<dbReference type="SMR" id="H8MBS6"/>
<dbReference type="Pfam" id="PF03099">
    <property type="entry name" value="BPL_LplA_LipB"/>
    <property type="match status" value="1"/>
</dbReference>
<dbReference type="PATRIC" id="fig|693978.17.peg.1487"/>
<dbReference type="GO" id="GO:0004077">
    <property type="term" value="F:biotin--[biotin carboxyl-carrier protein] ligase activity"/>
    <property type="evidence" value="ECO:0007669"/>
    <property type="project" value="InterPro"/>
</dbReference>
<proteinExistence type="predicted"/>
<dbReference type="GO" id="GO:0005737">
    <property type="term" value="C:cytoplasm"/>
    <property type="evidence" value="ECO:0007669"/>
    <property type="project" value="TreeGrafter"/>
</dbReference>
<dbReference type="InterPro" id="IPR004143">
    <property type="entry name" value="BPL_LPL_catalytic"/>
</dbReference>
<sequence>MPIMKILHHLTECNSTNDEIINFVPSILQKEDLVGVYTLNQTQGKGQYGNSWEINPNENIAISIAVSLDRFPFAVSIINYYTAIIVRDFVANLTQIQLKIKWPNDIILNQKKVSGILLEKKNNCLVIGIGINVLQQNFERFPKAGSIYTQTHRSFEPHLLAKEFFEFFANEIAQPKTEAQILEILNNTLFKKDEVCVFDIKGVRQNGIIRKADAEGYLWIELEDEQLHKFYHKEIQMLY</sequence>
<protein>
    <submittedName>
        <fullName evidence="3">Biotin/acetyl-CoA-carboxylase ligase</fullName>
    </submittedName>
</protein>
<dbReference type="CDD" id="cd16442">
    <property type="entry name" value="BPL"/>
    <property type="match status" value="1"/>
</dbReference>
<dbReference type="InterPro" id="IPR004408">
    <property type="entry name" value="Biotin_CoA_COase_ligase"/>
</dbReference>
<dbReference type="SUPFAM" id="SSF55681">
    <property type="entry name" value="Class II aaRS and biotin synthetases"/>
    <property type="match status" value="1"/>
</dbReference>
<feature type="domain" description="BPL/LPL catalytic" evidence="2">
    <location>
        <begin position="1"/>
        <end position="176"/>
    </location>
</feature>
<organism evidence="3 4">
    <name type="scientific">Riemerella anatipestifer (strain ATCC 11845 / DSM 15868 / JCM 9532 / NCTC 11014)</name>
    <dbReference type="NCBI Taxonomy" id="693978"/>
    <lineage>
        <taxon>Bacteria</taxon>
        <taxon>Pseudomonadati</taxon>
        <taxon>Bacteroidota</taxon>
        <taxon>Flavobacteriia</taxon>
        <taxon>Flavobacteriales</taxon>
        <taxon>Weeksellaceae</taxon>
        <taxon>Riemerella</taxon>
    </lineage>
</organism>